<reference evidence="12 13" key="1">
    <citation type="submission" date="2024-06" db="EMBL/GenBank/DDBJ databases">
        <authorList>
            <person name="Tuo L."/>
        </authorList>
    </citation>
    <scope>NUCLEOTIDE SEQUENCE [LARGE SCALE GENOMIC DNA]</scope>
    <source>
        <strain evidence="12 13">ZMM04-5</strain>
    </source>
</reference>
<dbReference type="InterPro" id="IPR007387">
    <property type="entry name" value="TRAP_DctQ"/>
</dbReference>
<keyword evidence="2 9" id="KW-0813">Transport</keyword>
<evidence type="ECO:0000256" key="7">
    <source>
        <dbReference type="ARBA" id="ARBA00023136"/>
    </source>
</evidence>
<dbReference type="PANTHER" id="PTHR35011">
    <property type="entry name" value="2,3-DIKETO-L-GULONATE TRAP TRANSPORTER SMALL PERMEASE PROTEIN YIAM"/>
    <property type="match status" value="1"/>
</dbReference>
<keyword evidence="13" id="KW-1185">Reference proteome</keyword>
<evidence type="ECO:0000256" key="8">
    <source>
        <dbReference type="ARBA" id="ARBA00038436"/>
    </source>
</evidence>
<comment type="subcellular location">
    <subcellularLocation>
        <location evidence="1 9">Cell inner membrane</location>
        <topology evidence="1 9">Multi-pass membrane protein</topology>
    </subcellularLocation>
</comment>
<feature type="transmembrane region" description="Helical" evidence="9">
    <location>
        <begin position="116"/>
        <end position="137"/>
    </location>
</feature>
<evidence type="ECO:0000256" key="3">
    <source>
        <dbReference type="ARBA" id="ARBA00022475"/>
    </source>
</evidence>
<comment type="function">
    <text evidence="9">Part of the tripartite ATP-independent periplasmic (TRAP) transport system.</text>
</comment>
<accession>A0ABV3QVH1</accession>
<keyword evidence="5 9" id="KW-0812">Transmembrane</keyword>
<feature type="transmembrane region" description="Helical" evidence="9">
    <location>
        <begin position="157"/>
        <end position="178"/>
    </location>
</feature>
<gene>
    <name evidence="12" type="ORF">ABUE31_03490</name>
</gene>
<keyword evidence="7 9" id="KW-0472">Membrane</keyword>
<feature type="transmembrane region" description="Helical" evidence="9">
    <location>
        <begin position="38"/>
        <end position="60"/>
    </location>
</feature>
<evidence type="ECO:0000259" key="11">
    <source>
        <dbReference type="Pfam" id="PF04290"/>
    </source>
</evidence>
<feature type="domain" description="Tripartite ATP-independent periplasmic transporters DctQ component" evidence="11">
    <location>
        <begin position="54"/>
        <end position="183"/>
    </location>
</feature>
<evidence type="ECO:0000313" key="12">
    <source>
        <dbReference type="EMBL" id="MEW9805046.1"/>
    </source>
</evidence>
<comment type="subunit">
    <text evidence="9">The complex comprises the extracytoplasmic solute receptor protein and the two transmembrane proteins.</text>
</comment>
<evidence type="ECO:0000256" key="9">
    <source>
        <dbReference type="RuleBase" id="RU369079"/>
    </source>
</evidence>
<proteinExistence type="inferred from homology"/>
<evidence type="ECO:0000256" key="2">
    <source>
        <dbReference type="ARBA" id="ARBA00022448"/>
    </source>
</evidence>
<dbReference type="InterPro" id="IPR055348">
    <property type="entry name" value="DctQ"/>
</dbReference>
<dbReference type="EMBL" id="JBFOCI010000001">
    <property type="protein sequence ID" value="MEW9805046.1"/>
    <property type="molecule type" value="Genomic_DNA"/>
</dbReference>
<organism evidence="12 13">
    <name type="scientific">Mesorhizobium marinum</name>
    <dbReference type="NCBI Taxonomy" id="3228790"/>
    <lineage>
        <taxon>Bacteria</taxon>
        <taxon>Pseudomonadati</taxon>
        <taxon>Pseudomonadota</taxon>
        <taxon>Alphaproteobacteria</taxon>
        <taxon>Hyphomicrobiales</taxon>
        <taxon>Phyllobacteriaceae</taxon>
        <taxon>Mesorhizobium</taxon>
    </lineage>
</organism>
<name>A0ABV3QVH1_9HYPH</name>
<evidence type="ECO:0000256" key="4">
    <source>
        <dbReference type="ARBA" id="ARBA00022519"/>
    </source>
</evidence>
<dbReference type="PANTHER" id="PTHR35011:SF2">
    <property type="entry name" value="2,3-DIKETO-L-GULONATE TRAP TRANSPORTER SMALL PERMEASE PROTEIN YIAM"/>
    <property type="match status" value="1"/>
</dbReference>
<evidence type="ECO:0000256" key="5">
    <source>
        <dbReference type="ARBA" id="ARBA00022692"/>
    </source>
</evidence>
<feature type="region of interest" description="Disordered" evidence="10">
    <location>
        <begin position="1"/>
        <end position="20"/>
    </location>
</feature>
<feature type="transmembrane region" description="Helical" evidence="9">
    <location>
        <begin position="72"/>
        <end position="95"/>
    </location>
</feature>
<dbReference type="Proteomes" id="UP001556196">
    <property type="component" value="Unassembled WGS sequence"/>
</dbReference>
<keyword evidence="6 9" id="KW-1133">Transmembrane helix</keyword>
<comment type="caution">
    <text evidence="12">The sequence shown here is derived from an EMBL/GenBank/DDBJ whole genome shotgun (WGS) entry which is preliminary data.</text>
</comment>
<evidence type="ECO:0000313" key="13">
    <source>
        <dbReference type="Proteomes" id="UP001556196"/>
    </source>
</evidence>
<comment type="similarity">
    <text evidence="8 9">Belongs to the TRAP transporter small permease family.</text>
</comment>
<evidence type="ECO:0000256" key="10">
    <source>
        <dbReference type="SAM" id="MobiDB-lite"/>
    </source>
</evidence>
<evidence type="ECO:0000256" key="6">
    <source>
        <dbReference type="ARBA" id="ARBA00022989"/>
    </source>
</evidence>
<keyword evidence="4 9" id="KW-0997">Cell inner membrane</keyword>
<dbReference type="RefSeq" id="WP_367722097.1">
    <property type="nucleotide sequence ID" value="NZ_JBFOCI010000001.1"/>
</dbReference>
<feature type="compositionally biased region" description="Basic residues" evidence="10">
    <location>
        <begin position="1"/>
        <end position="16"/>
    </location>
</feature>
<keyword evidence="3" id="KW-1003">Cell membrane</keyword>
<evidence type="ECO:0000256" key="1">
    <source>
        <dbReference type="ARBA" id="ARBA00004429"/>
    </source>
</evidence>
<dbReference type="Pfam" id="PF04290">
    <property type="entry name" value="DctQ"/>
    <property type="match status" value="1"/>
</dbReference>
<protein>
    <recommendedName>
        <fullName evidence="9">TRAP transporter small permease protein</fullName>
    </recommendedName>
</protein>
<sequence>MARQNRARRNRRHPRPRQTQQQDNWGILMGRLERAFDFVLNLFAAIAATLLVAMMLATVIKVAMRALFNHGILGIDQISGTMMVYVTFLGAAWVLRRDGHVTVDIVVASLRPKAQRIVMVLSSLVGAAVCLTLAWFGTKAVMLSLQRGIVVAAEIEIPRAVNLAVIPLGCLLLGIEFVRRAVRFHRGQMSLSETPRSEA</sequence>